<feature type="transmembrane region" description="Helical" evidence="2">
    <location>
        <begin position="242"/>
        <end position="264"/>
    </location>
</feature>
<comment type="caution">
    <text evidence="3">The sequence shown here is derived from an EMBL/GenBank/DDBJ whole genome shotgun (WGS) entry which is preliminary data.</text>
</comment>
<evidence type="ECO:0000313" key="4">
    <source>
        <dbReference type="Proteomes" id="UP001259659"/>
    </source>
</evidence>
<dbReference type="InterPro" id="IPR005240">
    <property type="entry name" value="DUF389"/>
</dbReference>
<feature type="transmembrane region" description="Helical" evidence="2">
    <location>
        <begin position="138"/>
        <end position="158"/>
    </location>
</feature>
<gene>
    <name evidence="3" type="ORF">NDI56_00630</name>
</gene>
<accession>A0ABU2F6L8</accession>
<feature type="transmembrane region" description="Helical" evidence="2">
    <location>
        <begin position="276"/>
        <end position="295"/>
    </location>
</feature>
<dbReference type="Pfam" id="PF04087">
    <property type="entry name" value="DUF389"/>
    <property type="match status" value="1"/>
</dbReference>
<sequence>MRLVQVVVPDERRDAIVSALREQELGVSTTKETSGEDDRTLISFVVPADAVEHVLEELRDVGFSDEWYIVSIETEFASYEGVDEVQNRWAKTPNRVAPRTLRSKAKDMRRNTRSYLWLMTLSTVIATAGLLIGSPAIVVGSMVLAPIVSPMLTASVGLVRDDQRMVFDSIRMQGVGLGLAVVGATAFSWLLKSVLAVPMELAVANVELIAIRFSPSLLSVVVGLAAGAAGSFSLATKGQVTIVGVMVAAALIPTAAAAGIGFAWGRPAVGVGSTVLLTMTIVAVNLGAFLTFKYLGYEPDTVDRGVFAVSGVRQTAALAATVIVVVAVVGAVGVGTYQQVTFERSVNAATTDVLQRDAYDELGVVSVTAEYVGIGPLFEPSTVTVTLSRTSERPYEQLPGALARAIDERTGERVTVAVRYRDYDRATAPTPQTPQPQPNTVLGFGP</sequence>
<proteinExistence type="predicted"/>
<keyword evidence="2" id="KW-0812">Transmembrane</keyword>
<keyword evidence="2" id="KW-0472">Membrane</keyword>
<keyword evidence="4" id="KW-1185">Reference proteome</keyword>
<feature type="region of interest" description="Disordered" evidence="1">
    <location>
        <begin position="423"/>
        <end position="446"/>
    </location>
</feature>
<dbReference type="RefSeq" id="WP_310917471.1">
    <property type="nucleotide sequence ID" value="NZ_JAMQON010000001.1"/>
</dbReference>
<dbReference type="Proteomes" id="UP001259659">
    <property type="component" value="Unassembled WGS sequence"/>
</dbReference>
<reference evidence="3 4" key="1">
    <citation type="submission" date="2022-06" db="EMBL/GenBank/DDBJ databases">
        <title>Haloarcula sp. a new haloarchaeum isolate from saline soil.</title>
        <authorList>
            <person name="Strakova D."/>
            <person name="Galisteo C."/>
            <person name="Sanchez-Porro C."/>
            <person name="Ventosa A."/>
        </authorList>
    </citation>
    <scope>NUCLEOTIDE SEQUENCE [LARGE SCALE GENOMIC DNA]</scope>
    <source>
        <strain evidence="3 4">S1CR25-12</strain>
    </source>
</reference>
<protein>
    <submittedName>
        <fullName evidence="3">TIGR00341 family protein</fullName>
    </submittedName>
</protein>
<evidence type="ECO:0000313" key="3">
    <source>
        <dbReference type="EMBL" id="MDS0257907.1"/>
    </source>
</evidence>
<organism evidence="3 4">
    <name type="scientific">Haloarcula saliterrae</name>
    <dbReference type="NCBI Taxonomy" id="2950534"/>
    <lineage>
        <taxon>Archaea</taxon>
        <taxon>Methanobacteriati</taxon>
        <taxon>Methanobacteriota</taxon>
        <taxon>Stenosarchaea group</taxon>
        <taxon>Halobacteria</taxon>
        <taxon>Halobacteriales</taxon>
        <taxon>Haloarculaceae</taxon>
        <taxon>Haloarcula</taxon>
    </lineage>
</organism>
<feature type="transmembrane region" description="Helical" evidence="2">
    <location>
        <begin position="316"/>
        <end position="337"/>
    </location>
</feature>
<feature type="transmembrane region" description="Helical" evidence="2">
    <location>
        <begin position="170"/>
        <end position="191"/>
    </location>
</feature>
<keyword evidence="2" id="KW-1133">Transmembrane helix</keyword>
<dbReference type="NCBIfam" id="TIGR00341">
    <property type="entry name" value="TIGR00341 family protein"/>
    <property type="match status" value="1"/>
</dbReference>
<dbReference type="PANTHER" id="PTHR20992:SF9">
    <property type="entry name" value="AT15442P-RELATED"/>
    <property type="match status" value="1"/>
</dbReference>
<dbReference type="EMBL" id="JAMQON010000001">
    <property type="protein sequence ID" value="MDS0257907.1"/>
    <property type="molecule type" value="Genomic_DNA"/>
</dbReference>
<dbReference type="PANTHER" id="PTHR20992">
    <property type="entry name" value="AT15442P-RELATED"/>
    <property type="match status" value="1"/>
</dbReference>
<feature type="transmembrane region" description="Helical" evidence="2">
    <location>
        <begin position="211"/>
        <end position="235"/>
    </location>
</feature>
<evidence type="ECO:0000256" key="1">
    <source>
        <dbReference type="SAM" id="MobiDB-lite"/>
    </source>
</evidence>
<name>A0ABU2F6L8_9EURY</name>
<evidence type="ECO:0000256" key="2">
    <source>
        <dbReference type="SAM" id="Phobius"/>
    </source>
</evidence>
<feature type="transmembrane region" description="Helical" evidence="2">
    <location>
        <begin position="114"/>
        <end position="132"/>
    </location>
</feature>